<proteinExistence type="predicted"/>
<evidence type="ECO:0000313" key="1">
    <source>
        <dbReference type="EMBL" id="CAI4005574.1"/>
    </source>
</evidence>
<comment type="caution">
    <text evidence="1">The sequence shown here is derived from an EMBL/GenBank/DDBJ whole genome shotgun (WGS) entry which is preliminary data.</text>
</comment>
<evidence type="ECO:0000313" key="3">
    <source>
        <dbReference type="Proteomes" id="UP001152797"/>
    </source>
</evidence>
<dbReference type="EMBL" id="CAMXCT030003651">
    <property type="protein sequence ID" value="CAL4792886.1"/>
    <property type="molecule type" value="Genomic_DNA"/>
</dbReference>
<dbReference type="EMBL" id="CAMXCT010003651">
    <property type="protein sequence ID" value="CAI4005574.1"/>
    <property type="molecule type" value="Genomic_DNA"/>
</dbReference>
<organism evidence="1">
    <name type="scientific">Cladocopium goreaui</name>
    <dbReference type="NCBI Taxonomy" id="2562237"/>
    <lineage>
        <taxon>Eukaryota</taxon>
        <taxon>Sar</taxon>
        <taxon>Alveolata</taxon>
        <taxon>Dinophyceae</taxon>
        <taxon>Suessiales</taxon>
        <taxon>Symbiodiniaceae</taxon>
        <taxon>Cladocopium</taxon>
    </lineage>
</organism>
<dbReference type="Proteomes" id="UP001152797">
    <property type="component" value="Unassembled WGS sequence"/>
</dbReference>
<name>A0A9P1G9X2_9DINO</name>
<protein>
    <submittedName>
        <fullName evidence="1">Uncharacterized protein</fullName>
    </submittedName>
</protein>
<dbReference type="EMBL" id="CAMXCT020003651">
    <property type="protein sequence ID" value="CAL1158949.1"/>
    <property type="molecule type" value="Genomic_DNA"/>
</dbReference>
<gene>
    <name evidence="1" type="ORF">C1SCF055_LOCUS31284</name>
</gene>
<evidence type="ECO:0000313" key="2">
    <source>
        <dbReference type="EMBL" id="CAL1158949.1"/>
    </source>
</evidence>
<keyword evidence="3" id="KW-1185">Reference proteome</keyword>
<reference evidence="1" key="1">
    <citation type="submission" date="2022-10" db="EMBL/GenBank/DDBJ databases">
        <authorList>
            <person name="Chen Y."/>
            <person name="Dougan E. K."/>
            <person name="Chan C."/>
            <person name="Rhodes N."/>
            <person name="Thang M."/>
        </authorList>
    </citation>
    <scope>NUCLEOTIDE SEQUENCE</scope>
</reference>
<dbReference type="AlphaFoldDB" id="A0A9P1G9X2"/>
<sequence>MEPPHGGLVLSKPVNSTNYRREYHVLKRVAEGPRAVEYPNIAKLFLGTNAEQKQVLKAFLLNGGNLDAVEAHVTAETTHLHEVEGVRELLTIDGMRKAGCSEAKIKACVAKGGVPDEDCPTDMESMKFWCTVTKKATTKDAFKVTAAAKTALKPASAAAALGAGLQDGPSLLPVGDAQALLASVTTPAAGASTPTTAPATPGQGRAKAKCKAANKGPKVKGPLGLDLANKTLEQKVGTELKKELNAINGLVLDCEGEPRVNHHAAELRKLAEPVKELHGRLGICLQLPPLLYVPFFW</sequence>
<reference evidence="2" key="2">
    <citation type="submission" date="2024-04" db="EMBL/GenBank/DDBJ databases">
        <authorList>
            <person name="Chen Y."/>
            <person name="Shah S."/>
            <person name="Dougan E. K."/>
            <person name="Thang M."/>
            <person name="Chan C."/>
        </authorList>
    </citation>
    <scope>NUCLEOTIDE SEQUENCE [LARGE SCALE GENOMIC DNA]</scope>
</reference>
<accession>A0A9P1G9X2</accession>